<evidence type="ECO:0000313" key="3">
    <source>
        <dbReference type="Proteomes" id="UP001480595"/>
    </source>
</evidence>
<sequence>MMAFEDSKAGQETRDGAGSRLSVRGKNPSEVVDWADLDDESSSSESGDEEYYRPGSSASDSSSSSGEWEDIDEEDEEMVDAAAAAAAAHEVEEVTVVRDFRSVSYSYTFTIEAGP</sequence>
<evidence type="ECO:0000256" key="1">
    <source>
        <dbReference type="SAM" id="MobiDB-lite"/>
    </source>
</evidence>
<evidence type="ECO:0000313" key="2">
    <source>
        <dbReference type="EMBL" id="KAK8087490.1"/>
    </source>
</evidence>
<dbReference type="RefSeq" id="XP_066722014.1">
    <property type="nucleotide sequence ID" value="XM_066853873.1"/>
</dbReference>
<reference evidence="2 3" key="1">
    <citation type="submission" date="2023-01" db="EMBL/GenBank/DDBJ databases">
        <title>Analysis of 21 Apiospora genomes using comparative genomics revels a genus with tremendous synthesis potential of carbohydrate active enzymes and secondary metabolites.</title>
        <authorList>
            <person name="Sorensen T."/>
        </authorList>
    </citation>
    <scope>NUCLEOTIDE SEQUENCE [LARGE SCALE GENOMIC DNA]</scope>
    <source>
        <strain evidence="2 3">CBS 135458</strain>
    </source>
</reference>
<feature type="region of interest" description="Disordered" evidence="1">
    <location>
        <begin position="1"/>
        <end position="88"/>
    </location>
</feature>
<dbReference type="Proteomes" id="UP001480595">
    <property type="component" value="Unassembled WGS sequence"/>
</dbReference>
<feature type="compositionally biased region" description="Low complexity" evidence="1">
    <location>
        <begin position="56"/>
        <end position="66"/>
    </location>
</feature>
<name>A0ABR1WWE3_9PEZI</name>
<feature type="compositionally biased region" description="Acidic residues" evidence="1">
    <location>
        <begin position="67"/>
        <end position="79"/>
    </location>
</feature>
<dbReference type="GeneID" id="92086936"/>
<proteinExistence type="predicted"/>
<comment type="caution">
    <text evidence="2">The sequence shown here is derived from an EMBL/GenBank/DDBJ whole genome shotgun (WGS) entry which is preliminary data.</text>
</comment>
<keyword evidence="3" id="KW-1185">Reference proteome</keyword>
<organism evidence="2 3">
    <name type="scientific">Apiospora phragmitis</name>
    <dbReference type="NCBI Taxonomy" id="2905665"/>
    <lineage>
        <taxon>Eukaryota</taxon>
        <taxon>Fungi</taxon>
        <taxon>Dikarya</taxon>
        <taxon>Ascomycota</taxon>
        <taxon>Pezizomycotina</taxon>
        <taxon>Sordariomycetes</taxon>
        <taxon>Xylariomycetidae</taxon>
        <taxon>Amphisphaeriales</taxon>
        <taxon>Apiosporaceae</taxon>
        <taxon>Apiospora</taxon>
    </lineage>
</organism>
<feature type="compositionally biased region" description="Acidic residues" evidence="1">
    <location>
        <begin position="33"/>
        <end position="49"/>
    </location>
</feature>
<gene>
    <name evidence="2" type="ORF">PG994_002464</name>
</gene>
<protein>
    <submittedName>
        <fullName evidence="2">Uncharacterized protein</fullName>
    </submittedName>
</protein>
<accession>A0ABR1WWE3</accession>
<feature type="compositionally biased region" description="Basic and acidic residues" evidence="1">
    <location>
        <begin position="1"/>
        <end position="17"/>
    </location>
</feature>
<dbReference type="EMBL" id="JAQQWL010000002">
    <property type="protein sequence ID" value="KAK8087490.1"/>
    <property type="molecule type" value="Genomic_DNA"/>
</dbReference>